<dbReference type="OrthoDB" id="1926117at2759"/>
<name>A0A9D4ZKF4_ADICA</name>
<dbReference type="InterPro" id="IPR033304">
    <property type="entry name" value="DLEC1"/>
</dbReference>
<protein>
    <recommendedName>
        <fullName evidence="2">Deleted in lung and esophageal cancer protein 1 Ig-like domain-containing protein</fullName>
    </recommendedName>
</protein>
<feature type="domain" description="Deleted in lung and esophageal cancer protein 1 Ig-like" evidence="2">
    <location>
        <begin position="84"/>
        <end position="168"/>
    </location>
</feature>
<accession>A0A9D4ZKF4</accession>
<dbReference type="GO" id="GO:0005929">
    <property type="term" value="C:cilium"/>
    <property type="evidence" value="ECO:0007669"/>
    <property type="project" value="TreeGrafter"/>
</dbReference>
<evidence type="ECO:0000259" key="2">
    <source>
        <dbReference type="Pfam" id="PF23277"/>
    </source>
</evidence>
<feature type="compositionally biased region" description="Basic residues" evidence="1">
    <location>
        <begin position="1583"/>
        <end position="1592"/>
    </location>
</feature>
<dbReference type="GO" id="GO:0015631">
    <property type="term" value="F:tubulin binding"/>
    <property type="evidence" value="ECO:0007669"/>
    <property type="project" value="TreeGrafter"/>
</dbReference>
<comment type="caution">
    <text evidence="3">The sequence shown here is derived from an EMBL/GenBank/DDBJ whole genome shotgun (WGS) entry which is preliminary data.</text>
</comment>
<evidence type="ECO:0000256" key="1">
    <source>
        <dbReference type="SAM" id="MobiDB-lite"/>
    </source>
</evidence>
<feature type="region of interest" description="Disordered" evidence="1">
    <location>
        <begin position="1571"/>
        <end position="1592"/>
    </location>
</feature>
<proteinExistence type="predicted"/>
<dbReference type="PANTHER" id="PTHR46348">
    <property type="entry name" value="DELETED IN LUNG AND ESOPHAGEAL CANCER PROTEIN 1"/>
    <property type="match status" value="1"/>
</dbReference>
<dbReference type="InterPro" id="IPR013783">
    <property type="entry name" value="Ig-like_fold"/>
</dbReference>
<dbReference type="Pfam" id="PF23277">
    <property type="entry name" value="Ig_Dlec1_1"/>
    <property type="match status" value="1"/>
</dbReference>
<dbReference type="Proteomes" id="UP000886520">
    <property type="component" value="Chromosome 7"/>
</dbReference>
<keyword evidence="4" id="KW-1185">Reference proteome</keyword>
<dbReference type="EMBL" id="JABFUD020000007">
    <property type="protein sequence ID" value="KAI5077122.1"/>
    <property type="molecule type" value="Genomic_DNA"/>
</dbReference>
<feature type="region of interest" description="Disordered" evidence="1">
    <location>
        <begin position="1"/>
        <end position="24"/>
    </location>
</feature>
<dbReference type="GO" id="GO:0005737">
    <property type="term" value="C:cytoplasm"/>
    <property type="evidence" value="ECO:0007669"/>
    <property type="project" value="TreeGrafter"/>
</dbReference>
<dbReference type="Pfam" id="PF23316">
    <property type="entry name" value="Ig_DLEC1_6th"/>
    <property type="match status" value="1"/>
</dbReference>
<sequence length="1592" mass="176352">MEFSEQDQDGNSSSNRNPLSDRDSKLLRQAKTRRKQMGAFILRQLRKKIEHLQNPRYCNTPKSFLALQLHIWDDSHKDYVVPLDPPCVMFNGYEIGSTYTARLRVLNISTWSQRIRVLQPVTSYFHVAYGELCPQGVVLAPGESCKFTLVFLADTGVTVEDRLEMKCEMCAIKLVLAAKNPFPWVEIPSIIDIGPCLIGHELSTLLPVFSKGAGATFRLSSSMYDAAEEVIDPGTMYNVLRVDQFIAYPNHFKLRKNESGDIIILFMPQSAGQFSFGLKIATECGLEWSTQITGCGINLDITVQDIEVGQVFKCQTEGELDFGSATTHSTNVCKKLLVKNNMAVPVRYYWRVEDNISKAQSQREGHYEKNTATFSVNPCFGVFDSDASVFFTFIFTPNMPQYYQQLASLYIDTRSVYPLQSPRWKELKGIVQSLRVKMHAQKDGSASEMTQENNKEDENDNHLISSYIVGNNAGNVVKSLDLKLSGVGEPLQVELIPPTLQLLDLVEQGQSYTTLVSLKNNSCVDISFLWKIPEVPWVVQAKSNHVTVSPLTGTLNAMGMRSFEVHLKARTFGTLRERIICQISGGPEAALYIEGSVRGPSIQIAPAFLDFGIVQVGNSSSLDLDIRSKSTVAASFKLSAALNVLAHNGKSKGSVIADQDHRTNCHKLASNMVPSPPCKENSFSNSANLSQRNALDDCTVWRKSEHANPCSELLFFPSEGMVSAKEHKIVKVQCKPVMLGQYKWSITCEVAGQKSLSQYVIAQTIATASELYLSPSIIDLGIAYVGLSVQQRVSIHNLSVLPCYFNWSEEIFRSFSFVTVEVQPVEGLLPAHGKQEILFTLTPVEPGEKNFSVTCIAQGMMHPLELNFRVYISGIGCRVNIERPLTFNRFDYGKTEYSRSALAGLKSIDRSKLPALNFGKRCPLGVVQSLRVLVQNETAVAGTVHASVSFHGLVLALSESIEELTGRHVKSKSKGTKILEDCRQVANHQFWTESGCAMSLQRQWASTCMRGGGQDIAMVLSATEGTLKGWGFWDFVVFCYACMPGTYYDILNIMVSDNVVYRISISIGVIGTPLSMRENRFEPQGFCRTGEKHCMVLKWGAVPAGYPHRSKTLWVSNSAPHSLEVEWEFFDTLLPTTDIIVKVNLNVEEEEQKVHVVMLGDPDKGPVQLKLDLDDFIDIHAELVECVKSHVLDSCFKICPARQCIPPQSSVCFTVTYNSEDAGNFASNLRGNTYLQGCKEKDRRVDNPAVQEGSTACINKTGFQASQNTVISPLYISLQAVSFPPRLTTIYEEHLEFLQLGSDSASHGSSKCIATFVNDYDCDLQFSVVVEPPFYVNISKSAFDGRTPNSATVYGKCGSSSDDCSSSKSSNATHENFESLRDILLPPKGSIHLSTEFLPSEETLIKCNDQRFDSDLTLIILKKFEQKIPMTGMLIFPKVETFSDSIWFGAVLKSSLQTLPFRIRNISKADAHWSLVQVQEEAAAAAEASSTNEQQSASNNDHLDSAFKVDIQEGILRAANGSDVSEQVINVTFSPHEAVLYKQSISIRVLQGQGCTLLLEGQGVCDIPPSLALSPVEPPPPKKQAKGKRLTR</sequence>
<dbReference type="GO" id="GO:0008285">
    <property type="term" value="P:negative regulation of cell population proliferation"/>
    <property type="evidence" value="ECO:0007669"/>
    <property type="project" value="InterPro"/>
</dbReference>
<organism evidence="3 4">
    <name type="scientific">Adiantum capillus-veneris</name>
    <name type="common">Maidenhair fern</name>
    <dbReference type="NCBI Taxonomy" id="13818"/>
    <lineage>
        <taxon>Eukaryota</taxon>
        <taxon>Viridiplantae</taxon>
        <taxon>Streptophyta</taxon>
        <taxon>Embryophyta</taxon>
        <taxon>Tracheophyta</taxon>
        <taxon>Polypodiopsida</taxon>
        <taxon>Polypodiidae</taxon>
        <taxon>Polypodiales</taxon>
        <taxon>Pteridineae</taxon>
        <taxon>Pteridaceae</taxon>
        <taxon>Vittarioideae</taxon>
        <taxon>Adiantum</taxon>
    </lineage>
</organism>
<gene>
    <name evidence="3" type="ORF">GOP47_0006946</name>
</gene>
<dbReference type="InterPro" id="IPR059041">
    <property type="entry name" value="Ig_DLEC1_1"/>
</dbReference>
<reference evidence="3" key="1">
    <citation type="submission" date="2021-01" db="EMBL/GenBank/DDBJ databases">
        <title>Adiantum capillus-veneris genome.</title>
        <authorList>
            <person name="Fang Y."/>
            <person name="Liao Q."/>
        </authorList>
    </citation>
    <scope>NUCLEOTIDE SEQUENCE</scope>
    <source>
        <strain evidence="3">H3</strain>
        <tissue evidence="3">Leaf</tissue>
    </source>
</reference>
<dbReference type="Gene3D" id="2.60.40.10">
    <property type="entry name" value="Immunoglobulins"/>
    <property type="match status" value="6"/>
</dbReference>
<evidence type="ECO:0000313" key="4">
    <source>
        <dbReference type="Proteomes" id="UP000886520"/>
    </source>
</evidence>
<feature type="compositionally biased region" description="Polar residues" evidence="1">
    <location>
        <begin position="9"/>
        <end position="18"/>
    </location>
</feature>
<dbReference type="PANTHER" id="PTHR46348:SF1">
    <property type="entry name" value="DELETED IN LUNG AND ESOPHAGEAL CANCER PROTEIN 1"/>
    <property type="match status" value="1"/>
</dbReference>
<evidence type="ECO:0000313" key="3">
    <source>
        <dbReference type="EMBL" id="KAI5077122.1"/>
    </source>
</evidence>